<keyword evidence="10" id="KW-0131">Cell cycle</keyword>
<feature type="compositionally biased region" description="Basic residues" evidence="11">
    <location>
        <begin position="186"/>
        <end position="197"/>
    </location>
</feature>
<dbReference type="AlphaFoldDB" id="A0AA38IZ17"/>
<dbReference type="GO" id="GO:0051301">
    <property type="term" value="P:cell division"/>
    <property type="evidence" value="ECO:0007669"/>
    <property type="project" value="UniProtKB-KW"/>
</dbReference>
<evidence type="ECO:0000256" key="9">
    <source>
        <dbReference type="ARBA" id="ARBA00023067"/>
    </source>
</evidence>
<keyword evidence="7" id="KW-0132">Cell division</keyword>
<keyword evidence="5" id="KW-0158">Chromosome</keyword>
<evidence type="ECO:0000256" key="11">
    <source>
        <dbReference type="SAM" id="MobiDB-lite"/>
    </source>
</evidence>
<keyword evidence="14" id="KW-1185">Reference proteome</keyword>
<dbReference type="GO" id="GO:0000796">
    <property type="term" value="C:condensin complex"/>
    <property type="evidence" value="ECO:0007669"/>
    <property type="project" value="InterPro"/>
</dbReference>
<name>A0AA38IZ17_9CUCU</name>
<dbReference type="EMBL" id="JALNTZ010000002">
    <property type="protein sequence ID" value="KAJ3662847.1"/>
    <property type="molecule type" value="Genomic_DNA"/>
</dbReference>
<accession>A0AA38IZ17</accession>
<comment type="subcellular location">
    <subcellularLocation>
        <location evidence="1">Chromosome</location>
    </subcellularLocation>
    <subcellularLocation>
        <location evidence="2">Cytoplasm</location>
    </subcellularLocation>
</comment>
<dbReference type="PANTHER" id="PTHR13108:SF9">
    <property type="entry name" value="CONDENSIN COMPLEX SUBUNIT 2"/>
    <property type="match status" value="1"/>
</dbReference>
<protein>
    <recommendedName>
        <fullName evidence="4">Condensin complex subunit 2</fullName>
    </recommendedName>
</protein>
<evidence type="ECO:0000256" key="2">
    <source>
        <dbReference type="ARBA" id="ARBA00004496"/>
    </source>
</evidence>
<evidence type="ECO:0000256" key="4">
    <source>
        <dbReference type="ARBA" id="ARBA00016065"/>
    </source>
</evidence>
<sequence length="674" mass="76363">MMETSTPQRPTFSRRSILNVSVVASPLRRSILPPAKNAALLEPADDEKERSTRRSVVELRRRLTNITSSSGSPLVDATPYIEESQIKDHLRICAKLYTENKISAKNAWQLHVIDVMRRIALQDNGNVLQVAGSSLDIGAKVYGLRVDDVYFKGLQLANSMGKTTEGHASQEDGEEANEDNVLNQTQRRRNVKKKTKKLAADKRNTVDKNEKNLYATIKHVESVIFATKESIEISAIDNLFTQRLPVNPANHRFMLLSEDKYWSKKTDEVLQNSDKVLEIDYPQITHFNMCLAFREFETANWDPEEEERLLAEHPSVPDAVLDDNGLPIAELDGSVHDIFEDNNDVPDDPQSESEEQQEVFQAQIHGEIAHIVDAVPEENRVETEYGYNTVIKTTSGKFIDRIWAGPSHWKVKFNRRSSARYSGSCVQQVVKHTKKSKEPQKIVFDLTQVDDDLCASLGKYVVKRAPPTTTFEKITLPIPEVELSAENFNMRAEQLLIKPGVPRPRLNNNFPTQRDYEVQVYNYENPNDSQYCSQHNSDDGPDGEPLQNSFEEDVETVAQEQFLGENLVSAPEMVSSTHIPYAMQAKKMDMKKLKAAVWKCLTSGEMNGKVQQKVTPTRFSTLYSNLPPLLTAEMKKELTCPLAVVAVLHLCNENNLELKRAENNKDFTIVKAYE</sequence>
<comment type="similarity">
    <text evidence="3">Belongs to the CND2 (condensin subunit 2) family.</text>
</comment>
<reference evidence="12" key="1">
    <citation type="journal article" date="2023" name="G3 (Bethesda)">
        <title>Whole genome assemblies of Zophobas morio and Tenebrio molitor.</title>
        <authorList>
            <person name="Kaur S."/>
            <person name="Stinson S.A."/>
            <person name="diCenzo G.C."/>
        </authorList>
    </citation>
    <scope>NUCLEOTIDE SEQUENCE</scope>
    <source>
        <strain evidence="12">QUZm001</strain>
    </source>
</reference>
<evidence type="ECO:0000313" key="12">
    <source>
        <dbReference type="EMBL" id="KAJ3662847.1"/>
    </source>
</evidence>
<dbReference type="GO" id="GO:0005737">
    <property type="term" value="C:cytoplasm"/>
    <property type="evidence" value="ECO:0007669"/>
    <property type="project" value="UniProtKB-SubCell"/>
</dbReference>
<feature type="region of interest" description="Disordered" evidence="11">
    <location>
        <begin position="527"/>
        <end position="548"/>
    </location>
</feature>
<keyword evidence="9" id="KW-0226">DNA condensation</keyword>
<evidence type="ECO:0000256" key="7">
    <source>
        <dbReference type="ARBA" id="ARBA00022618"/>
    </source>
</evidence>
<dbReference type="Proteomes" id="UP001168821">
    <property type="component" value="Unassembled WGS sequence"/>
</dbReference>
<dbReference type="EMBL" id="JALNTZ010000002">
    <property type="protein sequence ID" value="KAJ3662872.1"/>
    <property type="molecule type" value="Genomic_DNA"/>
</dbReference>
<dbReference type="Pfam" id="PF05786">
    <property type="entry name" value="Cnd2"/>
    <property type="match status" value="2"/>
</dbReference>
<dbReference type="GO" id="GO:0003682">
    <property type="term" value="F:chromatin binding"/>
    <property type="evidence" value="ECO:0007669"/>
    <property type="project" value="TreeGrafter"/>
</dbReference>
<organism evidence="12 14">
    <name type="scientific">Zophobas morio</name>
    <dbReference type="NCBI Taxonomy" id="2755281"/>
    <lineage>
        <taxon>Eukaryota</taxon>
        <taxon>Metazoa</taxon>
        <taxon>Ecdysozoa</taxon>
        <taxon>Arthropoda</taxon>
        <taxon>Hexapoda</taxon>
        <taxon>Insecta</taxon>
        <taxon>Pterygota</taxon>
        <taxon>Neoptera</taxon>
        <taxon>Endopterygota</taxon>
        <taxon>Coleoptera</taxon>
        <taxon>Polyphaga</taxon>
        <taxon>Cucujiformia</taxon>
        <taxon>Tenebrionidae</taxon>
        <taxon>Zophobas</taxon>
    </lineage>
</organism>
<dbReference type="GO" id="GO:0007076">
    <property type="term" value="P:mitotic chromosome condensation"/>
    <property type="evidence" value="ECO:0007669"/>
    <property type="project" value="InterPro"/>
</dbReference>
<evidence type="ECO:0000256" key="10">
    <source>
        <dbReference type="ARBA" id="ARBA00023306"/>
    </source>
</evidence>
<evidence type="ECO:0000256" key="8">
    <source>
        <dbReference type="ARBA" id="ARBA00022776"/>
    </source>
</evidence>
<evidence type="ECO:0000256" key="3">
    <source>
        <dbReference type="ARBA" id="ARBA00009471"/>
    </source>
</evidence>
<evidence type="ECO:0000256" key="6">
    <source>
        <dbReference type="ARBA" id="ARBA00022490"/>
    </source>
</evidence>
<comment type="caution">
    <text evidence="12">The sequence shown here is derived from an EMBL/GenBank/DDBJ whole genome shotgun (WGS) entry which is preliminary data.</text>
</comment>
<gene>
    <name evidence="12" type="ORF">Zmor_007171</name>
    <name evidence="13" type="ORF">Zmor_007192</name>
</gene>
<evidence type="ECO:0000256" key="1">
    <source>
        <dbReference type="ARBA" id="ARBA00004286"/>
    </source>
</evidence>
<proteinExistence type="inferred from homology"/>
<evidence type="ECO:0000313" key="14">
    <source>
        <dbReference type="Proteomes" id="UP001168821"/>
    </source>
</evidence>
<evidence type="ECO:0000313" key="13">
    <source>
        <dbReference type="EMBL" id="KAJ3662872.1"/>
    </source>
</evidence>
<evidence type="ECO:0000256" key="5">
    <source>
        <dbReference type="ARBA" id="ARBA00022454"/>
    </source>
</evidence>
<dbReference type="PANTHER" id="PTHR13108">
    <property type="entry name" value="CONDENSIN COMPLEX SUBUNIT 2"/>
    <property type="match status" value="1"/>
</dbReference>
<keyword evidence="6" id="KW-0963">Cytoplasm</keyword>
<keyword evidence="8" id="KW-0498">Mitosis</keyword>
<feature type="region of interest" description="Disordered" evidence="11">
    <location>
        <begin position="162"/>
        <end position="202"/>
    </location>
</feature>
<dbReference type="InterPro" id="IPR022816">
    <property type="entry name" value="Condensin_barren_su2"/>
</dbReference>